<organism evidence="1 2">
    <name type="scientific">Streptomyces monticola</name>
    <dbReference type="NCBI Taxonomy" id="2666263"/>
    <lineage>
        <taxon>Bacteria</taxon>
        <taxon>Bacillati</taxon>
        <taxon>Actinomycetota</taxon>
        <taxon>Actinomycetes</taxon>
        <taxon>Kitasatosporales</taxon>
        <taxon>Streptomycetaceae</taxon>
        <taxon>Streptomyces</taxon>
    </lineage>
</organism>
<keyword evidence="2" id="KW-1185">Reference proteome</keyword>
<proteinExistence type="predicted"/>
<evidence type="ECO:0000313" key="2">
    <source>
        <dbReference type="Proteomes" id="UP001596523"/>
    </source>
</evidence>
<reference evidence="2" key="1">
    <citation type="journal article" date="2019" name="Int. J. Syst. Evol. Microbiol.">
        <title>The Global Catalogue of Microorganisms (GCM) 10K type strain sequencing project: providing services to taxonomists for standard genome sequencing and annotation.</title>
        <authorList>
            <consortium name="The Broad Institute Genomics Platform"/>
            <consortium name="The Broad Institute Genome Sequencing Center for Infectious Disease"/>
            <person name="Wu L."/>
            <person name="Ma J."/>
        </authorList>
    </citation>
    <scope>NUCLEOTIDE SEQUENCE [LARGE SCALE GENOMIC DNA]</scope>
    <source>
        <strain evidence="2">SYNS20</strain>
    </source>
</reference>
<dbReference type="Proteomes" id="UP001596523">
    <property type="component" value="Unassembled WGS sequence"/>
</dbReference>
<sequence length="81" mass="9116">MVSAAVDKAVFLLKDAHQSPMDAQRSLKGYYPQMGFTERLDHVRAAYAVIRGGRRVQRPAVSELQQPSSFMVAHERHGFTD</sequence>
<comment type="caution">
    <text evidence="1">The sequence shown here is derived from an EMBL/GenBank/DDBJ whole genome shotgun (WGS) entry which is preliminary data.</text>
</comment>
<accession>A0ABW2JUU1</accession>
<name>A0ABW2JUU1_9ACTN</name>
<dbReference type="EMBL" id="JBHTCF010000019">
    <property type="protein sequence ID" value="MFC7309168.1"/>
    <property type="molecule type" value="Genomic_DNA"/>
</dbReference>
<gene>
    <name evidence="1" type="ORF">ACFQVC_33795</name>
</gene>
<protein>
    <submittedName>
        <fullName evidence="1">Uncharacterized protein</fullName>
    </submittedName>
</protein>
<dbReference type="RefSeq" id="WP_381837834.1">
    <property type="nucleotide sequence ID" value="NZ_JBHTCF010000019.1"/>
</dbReference>
<evidence type="ECO:0000313" key="1">
    <source>
        <dbReference type="EMBL" id="MFC7309168.1"/>
    </source>
</evidence>